<reference evidence="3" key="1">
    <citation type="submission" date="2020-07" db="EMBL/GenBank/DDBJ databases">
        <title>Huge and variable diversity of episymbiotic CPR bacteria and DPANN archaea in groundwater ecosystems.</title>
        <authorList>
            <person name="He C.Y."/>
            <person name="Keren R."/>
            <person name="Whittaker M."/>
            <person name="Farag I.F."/>
            <person name="Doudna J."/>
            <person name="Cate J.H.D."/>
            <person name="Banfield J.F."/>
        </authorList>
    </citation>
    <scope>NUCLEOTIDE SEQUENCE</scope>
    <source>
        <strain evidence="3">NC_groundwater_763_Ag_S-0.2um_68_21</strain>
    </source>
</reference>
<sequence length="507" mass="54654">MTPRLRRIRRRVAAMAGGSLLALAACLSPARAQTPPPRPADVESLVEAAAAAAPAPVQQARVQTKPFPPPPAKLPSPKRDAPARLPLPVTPSGTRIYWEQPAGAAADEDGDGPAAASSDASEFAGAAEAHLLFLYTLEPETRRDWLPDTRVNVFAEEAPSSAEALDTLWRLQAKSNGPEGGTSRLRLLGEGESALAFPSPSAPEDALAPQTRPQLLLVDAEQRIGNSRYGAAYRYDGPGRRSGRKYPGWVQSDVKWKHDQESAEAWFIQRFGDTQVRAFLAEFRNNLDANPSRYSIDSQNAGVSVSQRLAKSPLYLTVSGSQGASRASREPNGREPFSPRSWNTYNASLSYFPGGRWDAYISTGYSTAGDLTQSGDPGSSVWHEAGVSIHPASGVTLKPALALGKIRNERTGGEIDYPFASLSLSFRELLPPFDVTLWTSYARMTSGDSAVDATLADASIRLSRRLPGAPGQAALSFEVSWTWYEDHAFPSRSNEGASAMTFLRLAF</sequence>
<feature type="region of interest" description="Disordered" evidence="1">
    <location>
        <begin position="320"/>
        <end position="339"/>
    </location>
</feature>
<proteinExistence type="predicted"/>
<dbReference type="AlphaFoldDB" id="A0A932MNF4"/>
<dbReference type="EMBL" id="JACPUR010000019">
    <property type="protein sequence ID" value="MBI3127708.1"/>
    <property type="molecule type" value="Genomic_DNA"/>
</dbReference>
<dbReference type="Proteomes" id="UP000782312">
    <property type="component" value="Unassembled WGS sequence"/>
</dbReference>
<evidence type="ECO:0000256" key="1">
    <source>
        <dbReference type="SAM" id="MobiDB-lite"/>
    </source>
</evidence>
<feature type="chain" id="PRO_5037575068" description="Alginate export domain-containing protein" evidence="2">
    <location>
        <begin position="25"/>
        <end position="507"/>
    </location>
</feature>
<comment type="caution">
    <text evidence="3">The sequence shown here is derived from an EMBL/GenBank/DDBJ whole genome shotgun (WGS) entry which is preliminary data.</text>
</comment>
<organism evidence="3 4">
    <name type="scientific">Tectimicrobiota bacterium</name>
    <dbReference type="NCBI Taxonomy" id="2528274"/>
    <lineage>
        <taxon>Bacteria</taxon>
        <taxon>Pseudomonadati</taxon>
        <taxon>Nitrospinota/Tectimicrobiota group</taxon>
        <taxon>Candidatus Tectimicrobiota</taxon>
    </lineage>
</organism>
<dbReference type="PROSITE" id="PS51257">
    <property type="entry name" value="PROKAR_LIPOPROTEIN"/>
    <property type="match status" value="1"/>
</dbReference>
<protein>
    <recommendedName>
        <fullName evidence="5">Alginate export domain-containing protein</fullName>
    </recommendedName>
</protein>
<name>A0A932MNF4_UNCTE</name>
<gene>
    <name evidence="3" type="ORF">HYZ11_08910</name>
</gene>
<evidence type="ECO:0000313" key="3">
    <source>
        <dbReference type="EMBL" id="MBI3127708.1"/>
    </source>
</evidence>
<feature type="signal peptide" evidence="2">
    <location>
        <begin position="1"/>
        <end position="24"/>
    </location>
</feature>
<keyword evidence="2" id="KW-0732">Signal</keyword>
<evidence type="ECO:0000313" key="4">
    <source>
        <dbReference type="Proteomes" id="UP000782312"/>
    </source>
</evidence>
<feature type="region of interest" description="Disordered" evidence="1">
    <location>
        <begin position="53"/>
        <end position="92"/>
    </location>
</feature>
<evidence type="ECO:0000256" key="2">
    <source>
        <dbReference type="SAM" id="SignalP"/>
    </source>
</evidence>
<evidence type="ECO:0008006" key="5">
    <source>
        <dbReference type="Google" id="ProtNLM"/>
    </source>
</evidence>
<accession>A0A932MNF4</accession>